<dbReference type="EMBL" id="HBER01035524">
    <property type="protein sequence ID" value="CAD8542730.1"/>
    <property type="molecule type" value="Transcribed_RNA"/>
</dbReference>
<dbReference type="PANTHER" id="PTHR36749:SF1">
    <property type="entry name" value="F7O18.3 PROTEIN"/>
    <property type="match status" value="1"/>
</dbReference>
<gene>
    <name evidence="2" type="ORF">CLEP1334_LOCUS18017</name>
</gene>
<accession>A0A7S0P0M8</accession>
<organism evidence="2">
    <name type="scientific">Calcidiscus leptoporus</name>
    <dbReference type="NCBI Taxonomy" id="127549"/>
    <lineage>
        <taxon>Eukaryota</taxon>
        <taxon>Haptista</taxon>
        <taxon>Haptophyta</taxon>
        <taxon>Prymnesiophyceae</taxon>
        <taxon>Coccolithales</taxon>
        <taxon>Calcidiscaceae</taxon>
        <taxon>Calcidiscus</taxon>
    </lineage>
</organism>
<feature type="compositionally biased region" description="Basic and acidic residues" evidence="1">
    <location>
        <begin position="296"/>
        <end position="309"/>
    </location>
</feature>
<sequence>MECRVDALASQGLRASVPARMKRGADEALGTEMARQRMEERLNATLERAGVSAVQAAETTLPRDTRGSLVPALTPSQHEGIASMPNGSQSTSLVNDEIIAASPRLAAHIRSAAKCVKVAEMASALLEGGRVTLRNSAAFYEVLAAGLSEPKRLRSREYRAAFRRLYGAAIARLELFPPNAQPMLKLWELRVLTQIDLFTADQHRFEARIRSVRTRLLQLPCLNISDEPPPKPGSNGRVHLPQETRALWAEAIFECIEAALMAQQAWAKAEANSLVKAAFDRRQNFSDAEQEMLQQWDKRRSKESIKQRA</sequence>
<evidence type="ECO:0000256" key="1">
    <source>
        <dbReference type="SAM" id="MobiDB-lite"/>
    </source>
</evidence>
<name>A0A7S0P0M8_9EUKA</name>
<evidence type="ECO:0000313" key="2">
    <source>
        <dbReference type="EMBL" id="CAD8542730.1"/>
    </source>
</evidence>
<dbReference type="AlphaFoldDB" id="A0A7S0P0M8"/>
<dbReference type="PANTHER" id="PTHR36749">
    <property type="entry name" value="F7O18.3 PROTEIN"/>
    <property type="match status" value="1"/>
</dbReference>
<protein>
    <submittedName>
        <fullName evidence="2">Uncharacterized protein</fullName>
    </submittedName>
</protein>
<reference evidence="2" key="1">
    <citation type="submission" date="2021-01" db="EMBL/GenBank/DDBJ databases">
        <authorList>
            <person name="Corre E."/>
            <person name="Pelletier E."/>
            <person name="Niang G."/>
            <person name="Scheremetjew M."/>
            <person name="Finn R."/>
            <person name="Kale V."/>
            <person name="Holt S."/>
            <person name="Cochrane G."/>
            <person name="Meng A."/>
            <person name="Brown T."/>
            <person name="Cohen L."/>
        </authorList>
    </citation>
    <scope>NUCLEOTIDE SEQUENCE</scope>
    <source>
        <strain evidence="2">RCC1130</strain>
    </source>
</reference>
<feature type="region of interest" description="Disordered" evidence="1">
    <location>
        <begin position="290"/>
        <end position="309"/>
    </location>
</feature>
<proteinExistence type="predicted"/>